<reference evidence="2 3" key="1">
    <citation type="submission" date="2014-04" db="EMBL/GenBank/DDBJ databases">
        <title>Genome sequencing of Vibrio navarrensis strains.</title>
        <authorList>
            <person name="Gladney L.M."/>
            <person name="Katz L.S."/>
            <person name="Marino-Ramirez L."/>
            <person name="Jordan I.K."/>
        </authorList>
    </citation>
    <scope>NUCLEOTIDE SEQUENCE [LARGE SCALE GENOMIC DNA]</scope>
    <source>
        <strain evidence="2 3">ATCC 51183</strain>
    </source>
</reference>
<accession>A0A099LP60</accession>
<dbReference type="InterPro" id="IPR046160">
    <property type="entry name" value="DUF6162"/>
</dbReference>
<sequence length="195" mass="22242">MALSFEIEKPQSSAISVPVRANRGDQETRWVVAAIALILVCAWLALRVFYPAEQALSLNAPAWQLPSEALNEKQKSVVTELSLADYELRDYWQSHGQLPEVEWLAEQGIAPFATDASWQFLGAHQWQRLTQGYLGQSTRAQGTGHVLLWYDDERQVQIWFLPDESAPNRADFATHAPLQWILTGWKRWSPQPHVH</sequence>
<dbReference type="RefSeq" id="WP_052079816.1">
    <property type="nucleotide sequence ID" value="NZ_CP061845.1"/>
</dbReference>
<keyword evidence="1" id="KW-1133">Transmembrane helix</keyword>
<organism evidence="2 3">
    <name type="scientific">Vibrio navarrensis</name>
    <dbReference type="NCBI Taxonomy" id="29495"/>
    <lineage>
        <taxon>Bacteria</taxon>
        <taxon>Pseudomonadati</taxon>
        <taxon>Pseudomonadota</taxon>
        <taxon>Gammaproteobacteria</taxon>
        <taxon>Vibrionales</taxon>
        <taxon>Vibrionaceae</taxon>
        <taxon>Vibrio</taxon>
    </lineage>
</organism>
<gene>
    <name evidence="2" type="ORF">EA26_18140</name>
</gene>
<dbReference type="eggNOG" id="ENOG5032XQ5">
    <property type="taxonomic scope" value="Bacteria"/>
</dbReference>
<dbReference type="EMBL" id="JMCG01000002">
    <property type="protein sequence ID" value="KGK09142.1"/>
    <property type="molecule type" value="Genomic_DNA"/>
</dbReference>
<evidence type="ECO:0000313" key="3">
    <source>
        <dbReference type="Proteomes" id="UP000029994"/>
    </source>
</evidence>
<protein>
    <submittedName>
        <fullName evidence="2">Uncharacterized protein</fullName>
    </submittedName>
</protein>
<dbReference type="Proteomes" id="UP000029994">
    <property type="component" value="Unassembled WGS sequence"/>
</dbReference>
<dbReference type="AlphaFoldDB" id="A0A099LP60"/>
<name>A0A099LP60_9VIBR</name>
<dbReference type="Pfam" id="PF19659">
    <property type="entry name" value="DUF6162"/>
    <property type="match status" value="1"/>
</dbReference>
<keyword evidence="1" id="KW-0472">Membrane</keyword>
<evidence type="ECO:0000313" key="2">
    <source>
        <dbReference type="EMBL" id="KGK09142.1"/>
    </source>
</evidence>
<keyword evidence="1" id="KW-0812">Transmembrane</keyword>
<feature type="transmembrane region" description="Helical" evidence="1">
    <location>
        <begin position="30"/>
        <end position="50"/>
    </location>
</feature>
<evidence type="ECO:0000256" key="1">
    <source>
        <dbReference type="SAM" id="Phobius"/>
    </source>
</evidence>
<keyword evidence="3" id="KW-1185">Reference proteome</keyword>
<dbReference type="GeneID" id="43685496"/>
<comment type="caution">
    <text evidence="2">The sequence shown here is derived from an EMBL/GenBank/DDBJ whole genome shotgun (WGS) entry which is preliminary data.</text>
</comment>
<dbReference type="STRING" id="29495.EA26_18140"/>
<proteinExistence type="predicted"/>